<dbReference type="AlphaFoldDB" id="A0A918TNN8"/>
<dbReference type="GO" id="GO:0005507">
    <property type="term" value="F:copper ion binding"/>
    <property type="evidence" value="ECO:0007669"/>
    <property type="project" value="InterPro"/>
</dbReference>
<gene>
    <name evidence="5" type="ORF">GCM10007315_19660</name>
</gene>
<accession>A0A918TNN8</accession>
<dbReference type="PROSITE" id="PS00080">
    <property type="entry name" value="MULTICOPPER_OXIDASE2"/>
    <property type="match status" value="1"/>
</dbReference>
<dbReference type="InterPro" id="IPR008972">
    <property type="entry name" value="Cupredoxin"/>
</dbReference>
<dbReference type="InterPro" id="IPR002355">
    <property type="entry name" value="Cu_oxidase_Cu_BS"/>
</dbReference>
<dbReference type="GO" id="GO:0030288">
    <property type="term" value="C:outer membrane-bounded periplasmic space"/>
    <property type="evidence" value="ECO:0007669"/>
    <property type="project" value="TreeGrafter"/>
</dbReference>
<evidence type="ECO:0000256" key="1">
    <source>
        <dbReference type="ARBA" id="ARBA00022723"/>
    </source>
</evidence>
<evidence type="ECO:0000259" key="4">
    <source>
        <dbReference type="Pfam" id="PF07732"/>
    </source>
</evidence>
<dbReference type="SUPFAM" id="SSF49503">
    <property type="entry name" value="Cupredoxins"/>
    <property type="match status" value="3"/>
</dbReference>
<dbReference type="GO" id="GO:0016491">
    <property type="term" value="F:oxidoreductase activity"/>
    <property type="evidence" value="ECO:0007669"/>
    <property type="project" value="UniProtKB-KW"/>
</dbReference>
<dbReference type="PROSITE" id="PS00079">
    <property type="entry name" value="MULTICOPPER_OXIDASE1"/>
    <property type="match status" value="1"/>
</dbReference>
<organism evidence="5 6">
    <name type="scientific">Neogemmobacter tilapiae</name>
    <dbReference type="NCBI Taxonomy" id="875041"/>
    <lineage>
        <taxon>Bacteria</taxon>
        <taxon>Pseudomonadati</taxon>
        <taxon>Pseudomonadota</taxon>
        <taxon>Alphaproteobacteria</taxon>
        <taxon>Rhodobacterales</taxon>
        <taxon>Paracoccaceae</taxon>
        <taxon>Neogemmobacter</taxon>
    </lineage>
</organism>
<dbReference type="PANTHER" id="PTHR11709">
    <property type="entry name" value="MULTI-COPPER OXIDASE"/>
    <property type="match status" value="1"/>
</dbReference>
<evidence type="ECO:0000313" key="6">
    <source>
        <dbReference type="Proteomes" id="UP000638981"/>
    </source>
</evidence>
<dbReference type="InterPro" id="IPR011706">
    <property type="entry name" value="Cu-oxidase_C"/>
</dbReference>
<feature type="domain" description="Plastocyanin-like" evidence="3">
    <location>
        <begin position="383"/>
        <end position="474"/>
    </location>
</feature>
<reference evidence="5" key="2">
    <citation type="submission" date="2020-09" db="EMBL/GenBank/DDBJ databases">
        <authorList>
            <person name="Sun Q."/>
            <person name="Kim S."/>
        </authorList>
    </citation>
    <scope>NUCLEOTIDE SEQUENCE</scope>
    <source>
        <strain evidence="5">KCTC 23310</strain>
    </source>
</reference>
<dbReference type="Pfam" id="PF07732">
    <property type="entry name" value="Cu-oxidase_3"/>
    <property type="match status" value="1"/>
</dbReference>
<dbReference type="InterPro" id="IPR006311">
    <property type="entry name" value="TAT_signal"/>
</dbReference>
<evidence type="ECO:0000313" key="5">
    <source>
        <dbReference type="EMBL" id="GHC56390.1"/>
    </source>
</evidence>
<keyword evidence="6" id="KW-1185">Reference proteome</keyword>
<comment type="caution">
    <text evidence="5">The sequence shown here is derived from an EMBL/GenBank/DDBJ whole genome shotgun (WGS) entry which is preliminary data.</text>
</comment>
<protein>
    <submittedName>
        <fullName evidence="5">Oxidoreductase</fullName>
    </submittedName>
</protein>
<dbReference type="EMBL" id="BMYJ01000005">
    <property type="protein sequence ID" value="GHC56390.1"/>
    <property type="molecule type" value="Genomic_DNA"/>
</dbReference>
<evidence type="ECO:0000256" key="2">
    <source>
        <dbReference type="ARBA" id="ARBA00023002"/>
    </source>
</evidence>
<sequence>MNPLTRRRLLQSAAAGMALGGLGLGRAVAGGPQTLRLGVAQAEIMPGLPTENIWAFDQRVLRLRQGEAAQIKVTNALEEVTTVHWHGLRIPHAQDGVPYLSQFPIGVGETYTYNFTPPDAGTHWFHPHCNTLEQLARGAAGVLVVEEAEDPGFDADAVIELRDFRLGSDGQFLEFTRARNAARGGTLGTIITANWQSETRLQAPAGGFLRLRLAVTDITRVFRLAVAGAEAKVVALDGQPVDSPMGISPLPRADGSEPEVGPNTWPLVLGPGMRADLGILMPGPGAEVQLRAGLPGGREIVLARIAATGPDLQRKMFQMPVLPKNPLPELDLDKAETLDFTIGWSPEGDAGTSGICGDAPYRFWSIDRKLWPGEGPPDPADPIAPLATLERGKTYRLRLKNETQNDHPIHLHGLAMRVSSPDRRALPPHWADTLLLRAHEEREVAVVADNPGDWVFHCHVIEHQKTGLAGLIRVT</sequence>
<dbReference type="RefSeq" id="WP_189411481.1">
    <property type="nucleotide sequence ID" value="NZ_BMYJ01000005.1"/>
</dbReference>
<dbReference type="PROSITE" id="PS51318">
    <property type="entry name" value="TAT"/>
    <property type="match status" value="1"/>
</dbReference>
<dbReference type="Pfam" id="PF07731">
    <property type="entry name" value="Cu-oxidase_2"/>
    <property type="match status" value="1"/>
</dbReference>
<dbReference type="Gene3D" id="2.60.40.420">
    <property type="entry name" value="Cupredoxins - blue copper proteins"/>
    <property type="match status" value="3"/>
</dbReference>
<dbReference type="InterPro" id="IPR045087">
    <property type="entry name" value="Cu-oxidase_fam"/>
</dbReference>
<keyword evidence="1" id="KW-0479">Metal-binding</keyword>
<dbReference type="PANTHER" id="PTHR11709:SF2">
    <property type="entry name" value="MULTICOPPER OXIDASE LPR1"/>
    <property type="match status" value="1"/>
</dbReference>
<name>A0A918TNN8_9RHOB</name>
<reference evidence="5" key="1">
    <citation type="journal article" date="2014" name="Int. J. Syst. Evol. Microbiol.">
        <title>Complete genome sequence of Corynebacterium casei LMG S-19264T (=DSM 44701T), isolated from a smear-ripened cheese.</title>
        <authorList>
            <consortium name="US DOE Joint Genome Institute (JGI-PGF)"/>
            <person name="Walter F."/>
            <person name="Albersmeier A."/>
            <person name="Kalinowski J."/>
            <person name="Ruckert C."/>
        </authorList>
    </citation>
    <scope>NUCLEOTIDE SEQUENCE</scope>
    <source>
        <strain evidence="5">KCTC 23310</strain>
    </source>
</reference>
<evidence type="ECO:0000259" key="3">
    <source>
        <dbReference type="Pfam" id="PF07731"/>
    </source>
</evidence>
<dbReference type="Proteomes" id="UP000638981">
    <property type="component" value="Unassembled WGS sequence"/>
</dbReference>
<proteinExistence type="predicted"/>
<feature type="domain" description="Plastocyanin-like" evidence="4">
    <location>
        <begin position="61"/>
        <end position="148"/>
    </location>
</feature>
<dbReference type="InterPro" id="IPR033138">
    <property type="entry name" value="Cu_oxidase_CS"/>
</dbReference>
<keyword evidence="2" id="KW-0560">Oxidoreductase</keyword>
<dbReference type="InterPro" id="IPR011707">
    <property type="entry name" value="Cu-oxidase-like_N"/>
</dbReference>